<dbReference type="AlphaFoldDB" id="A0A9W5YVT2"/>
<protein>
    <recommendedName>
        <fullName evidence="5">Xylanolytic transcriptional activator regulatory domain-containing protein</fullName>
    </recommendedName>
</protein>
<evidence type="ECO:0000256" key="4">
    <source>
        <dbReference type="SAM" id="MobiDB-lite"/>
    </source>
</evidence>
<comment type="caution">
    <text evidence="6">The sequence shown here is derived from an EMBL/GenBank/DDBJ whole genome shotgun (WGS) entry which is preliminary data.</text>
</comment>
<gene>
    <name evidence="6" type="ORF">AbraCBS73388_011284</name>
</gene>
<dbReference type="Pfam" id="PF04082">
    <property type="entry name" value="Fungal_trans"/>
    <property type="match status" value="1"/>
</dbReference>
<dbReference type="GO" id="GO:0006351">
    <property type="term" value="P:DNA-templated transcription"/>
    <property type="evidence" value="ECO:0007669"/>
    <property type="project" value="InterPro"/>
</dbReference>
<reference evidence="6" key="1">
    <citation type="submission" date="2022-07" db="EMBL/GenBank/DDBJ databases">
        <title>Taxonomy of Aspergillus series Nigri: significant species reduction supported by multi-species coalescent approaches.</title>
        <authorList>
            <person name="Bian C."/>
            <person name="Kusuya Y."/>
            <person name="Sklenar F."/>
            <person name="D'hooge E."/>
            <person name="Yaguchi T."/>
            <person name="Takahashi H."/>
            <person name="Hubka V."/>
        </authorList>
    </citation>
    <scope>NUCLEOTIDE SEQUENCE</scope>
    <source>
        <strain evidence="6">CBS 733.88</strain>
    </source>
</reference>
<dbReference type="CDD" id="cd12148">
    <property type="entry name" value="fungal_TF_MHR"/>
    <property type="match status" value="1"/>
</dbReference>
<evidence type="ECO:0000259" key="5">
    <source>
        <dbReference type="Pfam" id="PF04082"/>
    </source>
</evidence>
<keyword evidence="2" id="KW-0804">Transcription</keyword>
<sequence length="382" mass="42777">MLQDRLTTIESHLSRLHGPGLRTSAFEEDHESSQSRSLIEGISATSSCDGTDNEEEEHKEDMFRAFASGQSEYYFGRPSLAALCENLRNRVQSAPHTAEAIWRPLCDMLHHLCETISLSEPISSNRDRLVIPLLPRQQVTAAVDQFLQHQDCQIDIFVPENLRANLERVHSQHQRPSDDDAWGICFQVITLLAQATHQATPGFLGSFVHHFVPSRAVSICPGLLTTPRLINVQALLLLSVAAQAFDYSGSAELIFAHACTLARIMGLHCSEALDQDDIEQVERAKVLRALYVRDRSLFTLRGSVLWMPCDDYDITAQLRATVDQSGKHSNRLNLALVQEEIHHLVQMSSTSTKAHDTREMLMRIEKKLDEDDGVLGNADHGL</sequence>
<accession>A0A9W5YVT2</accession>
<evidence type="ECO:0000313" key="7">
    <source>
        <dbReference type="Proteomes" id="UP001143548"/>
    </source>
</evidence>
<dbReference type="GO" id="GO:0003700">
    <property type="term" value="F:DNA-binding transcription factor activity"/>
    <property type="evidence" value="ECO:0007669"/>
    <property type="project" value="InterPro"/>
</dbReference>
<dbReference type="PANTHER" id="PTHR46910">
    <property type="entry name" value="TRANSCRIPTION FACTOR PDR1"/>
    <property type="match status" value="1"/>
</dbReference>
<name>A0A9W5YVT2_9EURO</name>
<dbReference type="EMBL" id="BROQ01000087">
    <property type="protein sequence ID" value="GKZ24465.1"/>
    <property type="molecule type" value="Genomic_DNA"/>
</dbReference>
<evidence type="ECO:0000256" key="3">
    <source>
        <dbReference type="ARBA" id="ARBA00023242"/>
    </source>
</evidence>
<evidence type="ECO:0000256" key="1">
    <source>
        <dbReference type="ARBA" id="ARBA00023015"/>
    </source>
</evidence>
<dbReference type="Proteomes" id="UP001143548">
    <property type="component" value="Unassembled WGS sequence"/>
</dbReference>
<evidence type="ECO:0000256" key="2">
    <source>
        <dbReference type="ARBA" id="ARBA00023163"/>
    </source>
</evidence>
<dbReference type="GO" id="GO:0008270">
    <property type="term" value="F:zinc ion binding"/>
    <property type="evidence" value="ECO:0007669"/>
    <property type="project" value="InterPro"/>
</dbReference>
<dbReference type="GO" id="GO:0003677">
    <property type="term" value="F:DNA binding"/>
    <property type="evidence" value="ECO:0007669"/>
    <property type="project" value="InterPro"/>
</dbReference>
<dbReference type="InterPro" id="IPR007219">
    <property type="entry name" value="XnlR_reg_dom"/>
</dbReference>
<feature type="domain" description="Xylanolytic transcriptional activator regulatory" evidence="5">
    <location>
        <begin position="224"/>
        <end position="311"/>
    </location>
</feature>
<feature type="region of interest" description="Disordered" evidence="4">
    <location>
        <begin position="19"/>
        <end position="58"/>
    </location>
</feature>
<keyword evidence="3" id="KW-0539">Nucleus</keyword>
<evidence type="ECO:0000313" key="6">
    <source>
        <dbReference type="EMBL" id="GKZ24465.1"/>
    </source>
</evidence>
<dbReference type="InterPro" id="IPR050987">
    <property type="entry name" value="AtrR-like"/>
</dbReference>
<dbReference type="PANTHER" id="PTHR46910:SF25">
    <property type="entry name" value="ABC-TRANSPORTER-REGULATING TRANSCRIPTION FACTOR"/>
    <property type="match status" value="1"/>
</dbReference>
<keyword evidence="1" id="KW-0805">Transcription regulation</keyword>
<organism evidence="6 7">
    <name type="scientific">Aspergillus brasiliensis</name>
    <dbReference type="NCBI Taxonomy" id="319629"/>
    <lineage>
        <taxon>Eukaryota</taxon>
        <taxon>Fungi</taxon>
        <taxon>Dikarya</taxon>
        <taxon>Ascomycota</taxon>
        <taxon>Pezizomycotina</taxon>
        <taxon>Eurotiomycetes</taxon>
        <taxon>Eurotiomycetidae</taxon>
        <taxon>Eurotiales</taxon>
        <taxon>Aspergillaceae</taxon>
        <taxon>Aspergillus</taxon>
        <taxon>Aspergillus subgen. Circumdati</taxon>
    </lineage>
</organism>
<proteinExistence type="predicted"/>